<feature type="transmembrane region" description="Helical" evidence="2">
    <location>
        <begin position="159"/>
        <end position="179"/>
    </location>
</feature>
<dbReference type="AlphaFoldDB" id="K3X020"/>
<dbReference type="GO" id="GO:0016020">
    <property type="term" value="C:membrane"/>
    <property type="evidence" value="ECO:0007669"/>
    <property type="project" value="TreeGrafter"/>
</dbReference>
<feature type="transmembrane region" description="Helical" evidence="2">
    <location>
        <begin position="473"/>
        <end position="493"/>
    </location>
</feature>
<reference evidence="5" key="1">
    <citation type="journal article" date="2010" name="Genome Biol.">
        <title>Genome sequence of the necrotrophic plant pathogen Pythium ultimum reveals original pathogenicity mechanisms and effector repertoire.</title>
        <authorList>
            <person name="Levesque C.A."/>
            <person name="Brouwer H."/>
            <person name="Cano L."/>
            <person name="Hamilton J.P."/>
            <person name="Holt C."/>
            <person name="Huitema E."/>
            <person name="Raffaele S."/>
            <person name="Robideau G.P."/>
            <person name="Thines M."/>
            <person name="Win J."/>
            <person name="Zerillo M.M."/>
            <person name="Beakes G.W."/>
            <person name="Boore J.L."/>
            <person name="Busam D."/>
            <person name="Dumas B."/>
            <person name="Ferriera S."/>
            <person name="Fuerstenberg S.I."/>
            <person name="Gachon C.M."/>
            <person name="Gaulin E."/>
            <person name="Govers F."/>
            <person name="Grenville-Briggs L."/>
            <person name="Horner N."/>
            <person name="Hostetler J."/>
            <person name="Jiang R.H."/>
            <person name="Johnson J."/>
            <person name="Krajaejun T."/>
            <person name="Lin H."/>
            <person name="Meijer H.J."/>
            <person name="Moore B."/>
            <person name="Morris P."/>
            <person name="Phuntmart V."/>
            <person name="Puiu D."/>
            <person name="Shetty J."/>
            <person name="Stajich J.E."/>
            <person name="Tripathy S."/>
            <person name="Wawra S."/>
            <person name="van West P."/>
            <person name="Whitty B.R."/>
            <person name="Coutinho P.M."/>
            <person name="Henrissat B."/>
            <person name="Martin F."/>
            <person name="Thomas P.D."/>
            <person name="Tyler B.M."/>
            <person name="De Vries R.P."/>
            <person name="Kamoun S."/>
            <person name="Yandell M."/>
            <person name="Tisserat N."/>
            <person name="Buell C.R."/>
        </authorList>
    </citation>
    <scope>NUCLEOTIDE SEQUENCE</scope>
    <source>
        <strain evidence="5">DAOM:BR144</strain>
    </source>
</reference>
<feature type="domain" description="TRP C-terminal" evidence="3">
    <location>
        <begin position="259"/>
        <end position="534"/>
    </location>
</feature>
<dbReference type="InParanoid" id="K3X020"/>
<feature type="compositionally biased region" description="Basic and acidic residues" evidence="1">
    <location>
        <begin position="37"/>
        <end position="69"/>
    </location>
</feature>
<dbReference type="EMBL" id="GL376596">
    <property type="status" value="NOT_ANNOTATED_CDS"/>
    <property type="molecule type" value="Genomic_DNA"/>
</dbReference>
<feature type="compositionally biased region" description="Polar residues" evidence="1">
    <location>
        <begin position="20"/>
        <end position="32"/>
    </location>
</feature>
<keyword evidence="2" id="KW-0472">Membrane</keyword>
<organism evidence="4 5">
    <name type="scientific">Globisporangium ultimum (strain ATCC 200006 / CBS 805.95 / DAOM BR144)</name>
    <name type="common">Pythium ultimum</name>
    <dbReference type="NCBI Taxonomy" id="431595"/>
    <lineage>
        <taxon>Eukaryota</taxon>
        <taxon>Sar</taxon>
        <taxon>Stramenopiles</taxon>
        <taxon>Oomycota</taxon>
        <taxon>Peronosporomycetes</taxon>
        <taxon>Pythiales</taxon>
        <taxon>Pythiaceae</taxon>
        <taxon>Globisporangium</taxon>
    </lineage>
</organism>
<evidence type="ECO:0000259" key="3">
    <source>
        <dbReference type="Pfam" id="PF06011"/>
    </source>
</evidence>
<feature type="transmembrane region" description="Helical" evidence="2">
    <location>
        <begin position="369"/>
        <end position="388"/>
    </location>
</feature>
<evidence type="ECO:0000313" key="5">
    <source>
        <dbReference type="Proteomes" id="UP000019132"/>
    </source>
</evidence>
<evidence type="ECO:0000256" key="1">
    <source>
        <dbReference type="SAM" id="MobiDB-lite"/>
    </source>
</evidence>
<dbReference type="InterPro" id="IPR010308">
    <property type="entry name" value="TRP_C"/>
</dbReference>
<dbReference type="EnsemblProtists" id="PYU1_T010569">
    <property type="protein sequence ID" value="PYU1_T010569"/>
    <property type="gene ID" value="PYU1_G010546"/>
</dbReference>
<reference evidence="5" key="2">
    <citation type="submission" date="2010-04" db="EMBL/GenBank/DDBJ databases">
        <authorList>
            <person name="Buell R."/>
            <person name="Hamilton J."/>
            <person name="Hostetler J."/>
        </authorList>
    </citation>
    <scope>NUCLEOTIDE SEQUENCE [LARGE SCALE GENOMIC DNA]</scope>
    <source>
        <strain evidence="5">DAOM:BR144</strain>
    </source>
</reference>
<dbReference type="Proteomes" id="UP000019132">
    <property type="component" value="Unassembled WGS sequence"/>
</dbReference>
<feature type="transmembrane region" description="Helical" evidence="2">
    <location>
        <begin position="329"/>
        <end position="349"/>
    </location>
</feature>
<feature type="transmembrane region" description="Helical" evidence="2">
    <location>
        <begin position="505"/>
        <end position="531"/>
    </location>
</feature>
<dbReference type="InterPro" id="IPR040241">
    <property type="entry name" value="TRP_Flc/Pkd2-like"/>
</dbReference>
<protein>
    <recommendedName>
        <fullName evidence="3">TRP C-terminal domain-containing protein</fullName>
    </recommendedName>
</protein>
<keyword evidence="2" id="KW-1133">Transmembrane helix</keyword>
<sequence length="589" mass="65633">MAELANPNGFNLIHPDELASTKTSSVTSSGASENEDFDAKTVEVKTHEKDSSVKAKANDEQAEDKATSFKAVEETKTTITLTDGSKKQTFEKYDRDSNAKIVKRAKEIADEVEDGSTKGNISGSAYGSIIGGGNRANPPPGADIELSPLAQKVQNVMRYCSYAFALVSMVLLGGFHVLALKSPSWLTESIIARRTDGSWFTPTTWEFVAVLSYFQHLGSISMLELTKAPYIILDFTDSFSWVNFHMYAIVSTAARRLQFIILTGIVSYTDRLGIDEGMVLVYTTRFFLVLVGILLAIFIVFAAASQCAARLVSEKVRSQQRQAAWKSGFAPCIIGLGVALWLLSIFPLITVSTYELMMQIRYQVSGKILVAMADMWVVVVATLCFLFYKVRSIRLNDSFTIYNHAAYGTLYADTKQAFRYYFVAFVFFQVIVGVLTGGVQDVPDQLVALLIMHLIFCVVLTYLAPFADVRVQIFMVLLNVFRIINLSLSFAFLTVSELETSSRALVAHSFVIFNFLIIFVLFVRHVGIFIMTLRRWVQNLKLDNDESSMLSQDFSNETPMGKENFGANSRLPTVAVVVERHPKDRGTWV</sequence>
<dbReference type="PANTHER" id="PTHR31145">
    <property type="entry name" value="INTEGRAL MEMBRANE PROTEIN (AFU_ORTHOLOGUE AFUA_7G01610)"/>
    <property type="match status" value="1"/>
</dbReference>
<dbReference type="VEuPathDB" id="FungiDB:PYU1_G010546"/>
<dbReference type="GO" id="GO:0055085">
    <property type="term" value="P:transmembrane transport"/>
    <property type="evidence" value="ECO:0007669"/>
    <property type="project" value="TreeGrafter"/>
</dbReference>
<feature type="region of interest" description="Disordered" evidence="1">
    <location>
        <begin position="1"/>
        <end position="69"/>
    </location>
</feature>
<name>K3X020_GLOUD</name>
<keyword evidence="2" id="KW-0812">Transmembrane</keyword>
<feature type="transmembrane region" description="Helical" evidence="2">
    <location>
        <begin position="420"/>
        <end position="440"/>
    </location>
</feature>
<proteinExistence type="predicted"/>
<accession>K3X020</accession>
<dbReference type="PANTHER" id="PTHR31145:SF6">
    <property type="entry name" value="INTEGRAL MEMBRANE PROTEIN (AFU_ORTHOLOGUE AFUA_7G01610)"/>
    <property type="match status" value="1"/>
</dbReference>
<keyword evidence="5" id="KW-1185">Reference proteome</keyword>
<reference evidence="4" key="3">
    <citation type="submission" date="2015-02" db="UniProtKB">
        <authorList>
            <consortium name="EnsemblProtists"/>
        </authorList>
    </citation>
    <scope>IDENTIFICATION</scope>
    <source>
        <strain evidence="4">DAOM BR144</strain>
    </source>
</reference>
<evidence type="ECO:0000256" key="2">
    <source>
        <dbReference type="SAM" id="Phobius"/>
    </source>
</evidence>
<dbReference type="HOGENOM" id="CLU_388084_0_0_1"/>
<dbReference type="eggNOG" id="ENOG502QTTT">
    <property type="taxonomic scope" value="Eukaryota"/>
</dbReference>
<feature type="transmembrane region" description="Helical" evidence="2">
    <location>
        <begin position="446"/>
        <end position="466"/>
    </location>
</feature>
<dbReference type="Pfam" id="PF06011">
    <property type="entry name" value="TRP"/>
    <property type="match status" value="1"/>
</dbReference>
<feature type="transmembrane region" description="Helical" evidence="2">
    <location>
        <begin position="286"/>
        <end position="308"/>
    </location>
</feature>
<evidence type="ECO:0000313" key="4">
    <source>
        <dbReference type="EnsemblProtists" id="PYU1_T010569"/>
    </source>
</evidence>
<dbReference type="OMA" id="FIRYIAM"/>